<keyword evidence="3 10" id="KW-0328">Glycosyltransferase</keyword>
<protein>
    <recommendedName>
        <fullName evidence="10">UDP-N-acetylglucosamine--N-acetylmuramyl-(pentapeptide) pyrophosphoryl-undecaprenol N-acetylglucosamine transferase</fullName>
        <ecNumber evidence="10">2.4.1.227</ecNumber>
    </recommendedName>
    <alternativeName>
        <fullName evidence="10">Undecaprenyl-PP-MurNAc-pentapeptide-UDPGlcNAc GlcNAc transferase</fullName>
    </alternativeName>
</protein>
<feature type="domain" description="Glycosyl transferase family 28 C-terminal" evidence="13">
    <location>
        <begin position="223"/>
        <end position="370"/>
    </location>
</feature>
<gene>
    <name evidence="10 14" type="primary">murG</name>
    <name evidence="14" type="ORF">GTQ48_01030</name>
</gene>
<keyword evidence="6 10" id="KW-0573">Peptidoglycan synthesis</keyword>
<feature type="binding site" evidence="10">
    <location>
        <begin position="301"/>
        <end position="306"/>
    </location>
    <ligand>
        <name>UDP-N-acetyl-alpha-D-glucosamine</name>
        <dbReference type="ChEBI" id="CHEBI:57705"/>
    </ligand>
</feature>
<evidence type="ECO:0000256" key="1">
    <source>
        <dbReference type="ARBA" id="ARBA00022475"/>
    </source>
</evidence>
<feature type="binding site" evidence="10">
    <location>
        <position position="327"/>
    </location>
    <ligand>
        <name>UDP-N-acetyl-alpha-D-glucosamine</name>
        <dbReference type="ChEBI" id="CHEBI:57705"/>
    </ligand>
</feature>
<dbReference type="HAMAP" id="MF_00033">
    <property type="entry name" value="MurG"/>
    <property type="match status" value="1"/>
</dbReference>
<feature type="region of interest" description="Disordered" evidence="11">
    <location>
        <begin position="182"/>
        <end position="210"/>
    </location>
</feature>
<feature type="binding site" evidence="10">
    <location>
        <position position="282"/>
    </location>
    <ligand>
        <name>UDP-N-acetyl-alpha-D-glucosamine</name>
        <dbReference type="ChEBI" id="CHEBI:57705"/>
    </ligand>
</feature>
<evidence type="ECO:0000256" key="10">
    <source>
        <dbReference type="HAMAP-Rule" id="MF_00033"/>
    </source>
</evidence>
<evidence type="ECO:0000256" key="9">
    <source>
        <dbReference type="ARBA" id="ARBA00023316"/>
    </source>
</evidence>
<dbReference type="Pfam" id="PF04101">
    <property type="entry name" value="Glyco_tran_28_C"/>
    <property type="match status" value="1"/>
</dbReference>
<proteinExistence type="inferred from homology"/>
<evidence type="ECO:0000256" key="6">
    <source>
        <dbReference type="ARBA" id="ARBA00022984"/>
    </source>
</evidence>
<accession>A0A6N9T9Z9</accession>
<dbReference type="RefSeq" id="WP_163104580.1">
    <property type="nucleotide sequence ID" value="NZ_JAAAWO010000001.1"/>
</dbReference>
<keyword evidence="8 10" id="KW-0131">Cell cycle</keyword>
<evidence type="ECO:0000256" key="2">
    <source>
        <dbReference type="ARBA" id="ARBA00022618"/>
    </source>
</evidence>
<evidence type="ECO:0000313" key="15">
    <source>
        <dbReference type="Proteomes" id="UP000471381"/>
    </source>
</evidence>
<keyword evidence="7 10" id="KW-0472">Membrane</keyword>
<dbReference type="GO" id="GO:0050511">
    <property type="term" value="F:undecaprenyldiphospho-muramoylpentapeptide beta-N-acetylglucosaminyltransferase activity"/>
    <property type="evidence" value="ECO:0007669"/>
    <property type="project" value="UniProtKB-UniRule"/>
</dbReference>
<comment type="pathway">
    <text evidence="10">Cell wall biogenesis; peptidoglycan biosynthesis.</text>
</comment>
<feature type="binding site" evidence="10">
    <location>
        <position position="228"/>
    </location>
    <ligand>
        <name>UDP-N-acetyl-alpha-D-glucosamine</name>
        <dbReference type="ChEBI" id="CHEBI:57705"/>
    </ligand>
</feature>
<feature type="binding site" evidence="10">
    <location>
        <position position="167"/>
    </location>
    <ligand>
        <name>UDP-N-acetyl-alpha-D-glucosamine</name>
        <dbReference type="ChEBI" id="CHEBI:57705"/>
    </ligand>
</feature>
<keyword evidence="2 10" id="KW-0132">Cell division</keyword>
<evidence type="ECO:0000259" key="13">
    <source>
        <dbReference type="Pfam" id="PF04101"/>
    </source>
</evidence>
<feature type="domain" description="Glycosyltransferase family 28 N-terminal" evidence="12">
    <location>
        <begin position="6"/>
        <end position="142"/>
    </location>
</feature>
<keyword evidence="4 10" id="KW-0808">Transferase</keyword>
<comment type="subcellular location">
    <subcellularLocation>
        <location evidence="10">Cell membrane</location>
        <topology evidence="10">Peripheral membrane protein</topology>
        <orientation evidence="10">Cytoplasmic side</orientation>
    </subcellularLocation>
</comment>
<name>A0A6N9T9Z9_9ALTE</name>
<dbReference type="PANTHER" id="PTHR21015:SF22">
    <property type="entry name" value="GLYCOSYLTRANSFERASE"/>
    <property type="match status" value="1"/>
</dbReference>
<dbReference type="CDD" id="cd03785">
    <property type="entry name" value="GT28_MurG"/>
    <property type="match status" value="1"/>
</dbReference>
<keyword evidence="15" id="KW-1185">Reference proteome</keyword>
<dbReference type="UniPathway" id="UPA00219"/>
<dbReference type="GO" id="GO:0009252">
    <property type="term" value="P:peptidoglycan biosynthetic process"/>
    <property type="evidence" value="ECO:0007669"/>
    <property type="project" value="UniProtKB-UniRule"/>
</dbReference>
<dbReference type="InterPro" id="IPR006009">
    <property type="entry name" value="GlcNAc_MurG"/>
</dbReference>
<dbReference type="Proteomes" id="UP000471381">
    <property type="component" value="Unassembled WGS sequence"/>
</dbReference>
<evidence type="ECO:0000256" key="8">
    <source>
        <dbReference type="ARBA" id="ARBA00023306"/>
    </source>
</evidence>
<feature type="binding site" evidence="10">
    <location>
        <begin position="12"/>
        <end position="14"/>
    </location>
    <ligand>
        <name>UDP-N-acetyl-alpha-D-glucosamine</name>
        <dbReference type="ChEBI" id="CHEBI:57705"/>
    </ligand>
</feature>
<dbReference type="GO" id="GO:0051301">
    <property type="term" value="P:cell division"/>
    <property type="evidence" value="ECO:0007669"/>
    <property type="project" value="UniProtKB-KW"/>
</dbReference>
<dbReference type="InterPro" id="IPR004276">
    <property type="entry name" value="GlycoTrans_28_N"/>
</dbReference>
<dbReference type="SUPFAM" id="SSF53756">
    <property type="entry name" value="UDP-Glycosyltransferase/glycogen phosphorylase"/>
    <property type="match status" value="1"/>
</dbReference>
<evidence type="ECO:0000256" key="7">
    <source>
        <dbReference type="ARBA" id="ARBA00023136"/>
    </source>
</evidence>
<organism evidence="14 15">
    <name type="scientific">Alteromonas genovensis</name>
    <dbReference type="NCBI Taxonomy" id="471225"/>
    <lineage>
        <taxon>Bacteria</taxon>
        <taxon>Pseudomonadati</taxon>
        <taxon>Pseudomonadota</taxon>
        <taxon>Gammaproteobacteria</taxon>
        <taxon>Alteromonadales</taxon>
        <taxon>Alteromonadaceae</taxon>
        <taxon>Alteromonas/Salinimonas group</taxon>
        <taxon>Alteromonas</taxon>
    </lineage>
</organism>
<dbReference type="GO" id="GO:0008360">
    <property type="term" value="P:regulation of cell shape"/>
    <property type="evidence" value="ECO:0007669"/>
    <property type="project" value="UniProtKB-KW"/>
</dbReference>
<dbReference type="InterPro" id="IPR007235">
    <property type="entry name" value="Glyco_trans_28_C"/>
</dbReference>
<dbReference type="Gene3D" id="3.40.50.2000">
    <property type="entry name" value="Glycogen Phosphorylase B"/>
    <property type="match status" value="2"/>
</dbReference>
<evidence type="ECO:0000256" key="4">
    <source>
        <dbReference type="ARBA" id="ARBA00022679"/>
    </source>
</evidence>
<comment type="similarity">
    <text evidence="10">Belongs to the glycosyltransferase 28 family. MurG subfamily.</text>
</comment>
<feature type="compositionally biased region" description="Polar residues" evidence="11">
    <location>
        <begin position="182"/>
        <end position="191"/>
    </location>
</feature>
<evidence type="ECO:0000256" key="5">
    <source>
        <dbReference type="ARBA" id="ARBA00022960"/>
    </source>
</evidence>
<evidence type="ECO:0000259" key="12">
    <source>
        <dbReference type="Pfam" id="PF03033"/>
    </source>
</evidence>
<dbReference type="GO" id="GO:0005886">
    <property type="term" value="C:plasma membrane"/>
    <property type="evidence" value="ECO:0007669"/>
    <property type="project" value="UniProtKB-SubCell"/>
</dbReference>
<keyword evidence="5 10" id="KW-0133">Cell shape</keyword>
<keyword evidence="1 10" id="KW-1003">Cell membrane</keyword>
<feature type="binding site" evidence="10">
    <location>
        <position position="124"/>
    </location>
    <ligand>
        <name>UDP-N-acetyl-alpha-D-glucosamine</name>
        <dbReference type="ChEBI" id="CHEBI:57705"/>
    </ligand>
</feature>
<dbReference type="GO" id="GO:0005975">
    <property type="term" value="P:carbohydrate metabolic process"/>
    <property type="evidence" value="ECO:0007669"/>
    <property type="project" value="InterPro"/>
</dbReference>
<evidence type="ECO:0000313" key="14">
    <source>
        <dbReference type="EMBL" id="NDW14117.1"/>
    </source>
</evidence>
<keyword evidence="9 10" id="KW-0961">Cell wall biogenesis/degradation</keyword>
<dbReference type="NCBIfam" id="TIGR01133">
    <property type="entry name" value="murG"/>
    <property type="match status" value="1"/>
</dbReference>
<evidence type="ECO:0000256" key="3">
    <source>
        <dbReference type="ARBA" id="ARBA00022676"/>
    </source>
</evidence>
<feature type="compositionally biased region" description="Low complexity" evidence="11">
    <location>
        <begin position="192"/>
        <end position="208"/>
    </location>
</feature>
<sequence length="397" mass="42110">MTKRCLIMAGGTGGHVFPGLAVANALRTEGWDIHWLGTAERMEANVVPKHDIPIHFIPVKGLRGKGMSARIKGGIALLKSLLSARRIIKRIQPDIVVGFGGYASGPGGIAAKTLGIPVIIHEQNAAAGMTNKLLSKVAHRVLLGFEDAKAQFTNVASKVHVVGNPVRDDIWEVSSKSQLQKVHQSEPQAVNSSASVLEKSSEISSEESVNTANESNASCLNMLVVGGSLGAQVLNEVVPQVCSALKGLSIVHQCGKDNASPVKQTYDNLGANTVDVTVSDFIDDMADAYEWADFIVCRAGALTVSEVAAAGRAAIFVPLPHAVDDHQTKNAQSLVKHSAGVMIVQSVLKENLGQTVRHWIQHPEDCLKMGELARKCASPHATHQVVSHIKSVVGVGD</sequence>
<dbReference type="PANTHER" id="PTHR21015">
    <property type="entry name" value="UDP-N-ACETYLGLUCOSAMINE--N-ACETYLMURAMYL-(PENTAPEPTIDE) PYROPHOSPHORYL-UNDECAPRENOL N-ACETYLGLUCOSAMINE TRANSFERASE 1"/>
    <property type="match status" value="1"/>
</dbReference>
<dbReference type="EC" id="2.4.1.227" evidence="10"/>
<dbReference type="GO" id="GO:0071555">
    <property type="term" value="P:cell wall organization"/>
    <property type="evidence" value="ECO:0007669"/>
    <property type="project" value="UniProtKB-KW"/>
</dbReference>
<evidence type="ECO:0000256" key="11">
    <source>
        <dbReference type="SAM" id="MobiDB-lite"/>
    </source>
</evidence>
<comment type="function">
    <text evidence="10">Cell wall formation. Catalyzes the transfer of a GlcNAc subunit on undecaprenyl-pyrophosphoryl-MurNAc-pentapeptide (lipid intermediate I) to form undecaprenyl-pyrophosphoryl-MurNAc-(pentapeptide)GlcNAc (lipid intermediate II).</text>
</comment>
<reference evidence="14 15" key="1">
    <citation type="submission" date="2020-01" db="EMBL/GenBank/DDBJ databases">
        <title>Genomes of bacteria type strains.</title>
        <authorList>
            <person name="Chen J."/>
            <person name="Zhu S."/>
            <person name="Yang J."/>
        </authorList>
    </citation>
    <scope>NUCLEOTIDE SEQUENCE [LARGE SCALE GENOMIC DNA]</scope>
    <source>
        <strain evidence="14 15">LMG 24078</strain>
    </source>
</reference>
<dbReference type="AlphaFoldDB" id="A0A6N9T9Z9"/>
<comment type="caution">
    <text evidence="14">The sequence shown here is derived from an EMBL/GenBank/DDBJ whole genome shotgun (WGS) entry which is preliminary data.</text>
</comment>
<dbReference type="Pfam" id="PF03033">
    <property type="entry name" value="Glyco_transf_28"/>
    <property type="match status" value="1"/>
</dbReference>
<dbReference type="EMBL" id="JAAAWO010000001">
    <property type="protein sequence ID" value="NDW14117.1"/>
    <property type="molecule type" value="Genomic_DNA"/>
</dbReference>
<comment type="catalytic activity">
    <reaction evidence="10">
        <text>di-trans,octa-cis-undecaprenyl diphospho-N-acetyl-alpha-D-muramoyl-L-alanyl-D-glutamyl-meso-2,6-diaminopimeloyl-D-alanyl-D-alanine + UDP-N-acetyl-alpha-D-glucosamine = di-trans,octa-cis-undecaprenyl diphospho-[N-acetyl-alpha-D-glucosaminyl-(1-&gt;4)]-N-acetyl-alpha-D-muramoyl-L-alanyl-D-glutamyl-meso-2,6-diaminopimeloyl-D-alanyl-D-alanine + UDP + H(+)</text>
        <dbReference type="Rhea" id="RHEA:31227"/>
        <dbReference type="ChEBI" id="CHEBI:15378"/>
        <dbReference type="ChEBI" id="CHEBI:57705"/>
        <dbReference type="ChEBI" id="CHEBI:58223"/>
        <dbReference type="ChEBI" id="CHEBI:61387"/>
        <dbReference type="ChEBI" id="CHEBI:61388"/>
        <dbReference type="EC" id="2.4.1.227"/>
    </reaction>
</comment>